<name>Q4FT19_PSYA2</name>
<protein>
    <submittedName>
        <fullName evidence="2">Possible neutral zinc metallopeptidase</fullName>
    </submittedName>
</protein>
<dbReference type="AlphaFoldDB" id="Q4FT19"/>
<dbReference type="RefSeq" id="WP_011280261.1">
    <property type="nucleotide sequence ID" value="NC_007204.1"/>
</dbReference>
<feature type="domain" description="IrrE N-terminal-like" evidence="1">
    <location>
        <begin position="97"/>
        <end position="176"/>
    </location>
</feature>
<dbReference type="OrthoDB" id="9794834at2"/>
<dbReference type="InterPro" id="IPR052345">
    <property type="entry name" value="Rad_response_metalloprotease"/>
</dbReference>
<evidence type="ECO:0000313" key="3">
    <source>
        <dbReference type="Proteomes" id="UP000000546"/>
    </source>
</evidence>
<evidence type="ECO:0000313" key="2">
    <source>
        <dbReference type="EMBL" id="AAZ18839.1"/>
    </source>
</evidence>
<gene>
    <name evidence="2" type="ordered locus">Psyc_0986</name>
</gene>
<dbReference type="Proteomes" id="UP000000546">
    <property type="component" value="Chromosome"/>
</dbReference>
<keyword evidence="3" id="KW-1185">Reference proteome</keyword>
<reference evidence="2 3" key="1">
    <citation type="journal article" date="2010" name="Appl. Environ. Microbiol.">
        <title>The genome sequence of Psychrobacter arcticus 273-4, a psychroactive Siberian permafrost bacterium, reveals mechanisms for adaptation to low-temperature growth.</title>
        <authorList>
            <person name="Ayala-del-Rio H.L."/>
            <person name="Chain P.S."/>
            <person name="Grzymski J.J."/>
            <person name="Ponder M.A."/>
            <person name="Ivanova N."/>
            <person name="Bergholz P.W."/>
            <person name="Di Bartolo G."/>
            <person name="Hauser L."/>
            <person name="Land M."/>
            <person name="Bakermans C."/>
            <person name="Rodrigues D."/>
            <person name="Klappenbach J."/>
            <person name="Zarka D."/>
            <person name="Larimer F."/>
            <person name="Richardson P."/>
            <person name="Murray A."/>
            <person name="Thomashow M."/>
            <person name="Tiedje J.M."/>
        </authorList>
    </citation>
    <scope>NUCLEOTIDE SEQUENCE [LARGE SCALE GENOMIC DNA]</scope>
    <source>
        <strain evidence="3">DSM 17307 / VKM B-2377 / 273-4</strain>
    </source>
</reference>
<dbReference type="HOGENOM" id="CLU_096433_0_0_6"/>
<dbReference type="InterPro" id="IPR010359">
    <property type="entry name" value="IrrE_HExxH"/>
</dbReference>
<sequence>MLDFLQKHNTGIKVKPRSKDSIAGLAGAFRRKVCKTEVTDCLDVLKVLELILPKLTKGEFEFFPLDNEIMGDTEAAMSPDRMKMCIRKDVYDALHDGDFRARFTIAHEFGHFVLHEGVALARGNAKNHKIYEDSEWQANCFAAELLAPVSQCINMTEDEIMEKFQVSRQCAGFRIKEANKR</sequence>
<organism evidence="2 3">
    <name type="scientific">Psychrobacter arcticus (strain DSM 17307 / VKM B-2377 / 273-4)</name>
    <dbReference type="NCBI Taxonomy" id="259536"/>
    <lineage>
        <taxon>Bacteria</taxon>
        <taxon>Pseudomonadati</taxon>
        <taxon>Pseudomonadota</taxon>
        <taxon>Gammaproteobacteria</taxon>
        <taxon>Moraxellales</taxon>
        <taxon>Moraxellaceae</taxon>
        <taxon>Psychrobacter</taxon>
    </lineage>
</organism>
<proteinExistence type="predicted"/>
<dbReference type="Pfam" id="PF06114">
    <property type="entry name" value="Peptidase_M78"/>
    <property type="match status" value="1"/>
</dbReference>
<accession>Q4FT19</accession>
<dbReference type="eggNOG" id="COG2856">
    <property type="taxonomic scope" value="Bacteria"/>
</dbReference>
<evidence type="ECO:0000259" key="1">
    <source>
        <dbReference type="Pfam" id="PF06114"/>
    </source>
</evidence>
<dbReference type="PANTHER" id="PTHR43236:SF2">
    <property type="entry name" value="BLL0069 PROTEIN"/>
    <property type="match status" value="1"/>
</dbReference>
<dbReference type="KEGG" id="par:Psyc_0986"/>
<dbReference type="PANTHER" id="PTHR43236">
    <property type="entry name" value="ANTITOXIN HIGA1"/>
    <property type="match status" value="1"/>
</dbReference>
<dbReference type="EMBL" id="CP000082">
    <property type="protein sequence ID" value="AAZ18839.1"/>
    <property type="molecule type" value="Genomic_DNA"/>
</dbReference>
<dbReference type="Gene3D" id="1.10.10.2910">
    <property type="match status" value="1"/>
</dbReference>